<dbReference type="EMBL" id="CP002623">
    <property type="protein sequence ID" value="AEI92789.1"/>
    <property type="molecule type" value="Genomic_DNA"/>
</dbReference>
<evidence type="ECO:0000256" key="6">
    <source>
        <dbReference type="ARBA" id="ARBA00022989"/>
    </source>
</evidence>
<evidence type="ECO:0000313" key="10">
    <source>
        <dbReference type="EMBL" id="AEI92789.1"/>
    </source>
</evidence>
<keyword evidence="7 8" id="KW-0472">Membrane</keyword>
<proteinExistence type="inferred from homology"/>
<evidence type="ECO:0000256" key="2">
    <source>
        <dbReference type="ARBA" id="ARBA00007069"/>
    </source>
</evidence>
<feature type="transmembrane region" description="Helical" evidence="8">
    <location>
        <begin position="141"/>
        <end position="165"/>
    </location>
</feature>
<evidence type="ECO:0000256" key="8">
    <source>
        <dbReference type="RuleBase" id="RU363032"/>
    </source>
</evidence>
<dbReference type="Proteomes" id="UP000001353">
    <property type="component" value="Chromosome"/>
</dbReference>
<feature type="transmembrane region" description="Helical" evidence="8">
    <location>
        <begin position="12"/>
        <end position="39"/>
    </location>
</feature>
<name>F7ZLC9_ROSLO</name>
<dbReference type="CDD" id="cd06261">
    <property type="entry name" value="TM_PBP2"/>
    <property type="match status" value="1"/>
</dbReference>
<evidence type="ECO:0000313" key="11">
    <source>
        <dbReference type="Proteomes" id="UP000001353"/>
    </source>
</evidence>
<dbReference type="InterPro" id="IPR035906">
    <property type="entry name" value="MetI-like_sf"/>
</dbReference>
<protein>
    <submittedName>
        <fullName evidence="10">ABC transporter permease protein</fullName>
    </submittedName>
</protein>
<evidence type="ECO:0000256" key="5">
    <source>
        <dbReference type="ARBA" id="ARBA00022692"/>
    </source>
</evidence>
<dbReference type="InterPro" id="IPR000515">
    <property type="entry name" value="MetI-like"/>
</dbReference>
<keyword evidence="3 8" id="KW-0813">Transport</keyword>
<keyword evidence="5 8" id="KW-0812">Transmembrane</keyword>
<dbReference type="PANTHER" id="PTHR43848">
    <property type="entry name" value="PUTRESCINE TRANSPORT SYSTEM PERMEASE PROTEIN POTI"/>
    <property type="match status" value="1"/>
</dbReference>
<feature type="transmembrane region" description="Helical" evidence="8">
    <location>
        <begin position="109"/>
        <end position="129"/>
    </location>
</feature>
<dbReference type="eggNOG" id="COG1177">
    <property type="taxonomic scope" value="Bacteria"/>
</dbReference>
<organism evidence="10 11">
    <name type="scientific">Roseobacter litoralis (strain ATCC 49566 / DSM 6996 / JCM 21268 / NBRC 15278 / OCh 149)</name>
    <dbReference type="NCBI Taxonomy" id="391595"/>
    <lineage>
        <taxon>Bacteria</taxon>
        <taxon>Pseudomonadati</taxon>
        <taxon>Pseudomonadota</taxon>
        <taxon>Alphaproteobacteria</taxon>
        <taxon>Rhodobacterales</taxon>
        <taxon>Roseobacteraceae</taxon>
        <taxon>Roseobacter</taxon>
    </lineage>
</organism>
<feature type="transmembrane region" description="Helical" evidence="8">
    <location>
        <begin position="186"/>
        <end position="209"/>
    </location>
</feature>
<dbReference type="GO" id="GO:0005886">
    <property type="term" value="C:plasma membrane"/>
    <property type="evidence" value="ECO:0007669"/>
    <property type="project" value="UniProtKB-SubCell"/>
</dbReference>
<dbReference type="GO" id="GO:0055085">
    <property type="term" value="P:transmembrane transport"/>
    <property type="evidence" value="ECO:0007669"/>
    <property type="project" value="InterPro"/>
</dbReference>
<dbReference type="InterPro" id="IPR051789">
    <property type="entry name" value="Bact_Polyamine_Transport"/>
</dbReference>
<dbReference type="SUPFAM" id="SSF161098">
    <property type="entry name" value="MetI-like"/>
    <property type="match status" value="1"/>
</dbReference>
<dbReference type="HOGENOM" id="CLU_016047_3_0_5"/>
<feature type="transmembrane region" description="Helical" evidence="8">
    <location>
        <begin position="78"/>
        <end position="97"/>
    </location>
</feature>
<feature type="transmembrane region" description="Helical" evidence="8">
    <location>
        <begin position="242"/>
        <end position="267"/>
    </location>
</feature>
<dbReference type="RefSeq" id="WP_013960729.1">
    <property type="nucleotide sequence ID" value="NC_015730.1"/>
</dbReference>
<dbReference type="AlphaFoldDB" id="F7ZLC9"/>
<dbReference type="PANTHER" id="PTHR43848:SF2">
    <property type="entry name" value="PUTRESCINE TRANSPORT SYSTEM PERMEASE PROTEIN POTI"/>
    <property type="match status" value="1"/>
</dbReference>
<dbReference type="PROSITE" id="PS50928">
    <property type="entry name" value="ABC_TM1"/>
    <property type="match status" value="1"/>
</dbReference>
<dbReference type="Pfam" id="PF00528">
    <property type="entry name" value="BPD_transp_1"/>
    <property type="match status" value="1"/>
</dbReference>
<dbReference type="STRING" id="391595.RLO149_c007620"/>
<sequence>MAQNNKSRRGLAFYLLTAFFVTFILFLYGPMIAIFVLSFQGETGGMTFPMRGASTHWFNDLFTSTRYGDLAGSFKRSMTLGAVAMLITVVVSFFAGLAFRRRFFGSGPVFYLAIISLVMPGILVSLGIGQMFQTIGIRPHWMISGLGAHLSWTLPFGLLIMFAVLNRFDSSWEEAARDAGATSVGVLRYVTLPILYPGLIAVALFGLTLSYDEFPRSLLAVGTKNTLPIHIATLTSNVTTPALYAIGTLTTALSLCLIVAAFAGIGFSQRKRGK</sequence>
<evidence type="ECO:0000256" key="7">
    <source>
        <dbReference type="ARBA" id="ARBA00023136"/>
    </source>
</evidence>
<dbReference type="OrthoDB" id="9809681at2"/>
<evidence type="ECO:0000259" key="9">
    <source>
        <dbReference type="PROSITE" id="PS50928"/>
    </source>
</evidence>
<feature type="domain" description="ABC transmembrane type-1" evidence="9">
    <location>
        <begin position="74"/>
        <end position="261"/>
    </location>
</feature>
<accession>F7ZLC9</accession>
<comment type="subcellular location">
    <subcellularLocation>
        <location evidence="1 8">Cell membrane</location>
        <topology evidence="1 8">Multi-pass membrane protein</topology>
    </subcellularLocation>
</comment>
<evidence type="ECO:0000256" key="3">
    <source>
        <dbReference type="ARBA" id="ARBA00022448"/>
    </source>
</evidence>
<keyword evidence="11" id="KW-1185">Reference proteome</keyword>
<gene>
    <name evidence="10" type="ordered locus">RLO149_c007620</name>
</gene>
<dbReference type="Gene3D" id="1.10.3720.10">
    <property type="entry name" value="MetI-like"/>
    <property type="match status" value="1"/>
</dbReference>
<dbReference type="KEGG" id="rli:RLO149_c007620"/>
<reference evidence="10 11" key="1">
    <citation type="journal article" date="2011" name="BMC Genomics">
        <title>Comparative genome analysis and genome-guided physiological analysis of Roseobacter litoralis.</title>
        <authorList>
            <person name="Kalhoefer D."/>
            <person name="Thole S."/>
            <person name="Voget S."/>
            <person name="Lehmann R."/>
            <person name="Liesegang H."/>
            <person name="Wollher A."/>
            <person name="Daniel R."/>
            <person name="Simon M."/>
            <person name="Brinkhoff T."/>
        </authorList>
    </citation>
    <scope>NUCLEOTIDE SEQUENCE [LARGE SCALE GENOMIC DNA]</scope>
    <source>
        <strain evidence="11">ATCC 49566 / DSM 6996 / JCM 21268 / NBRC 15278 / OCh 149</strain>
    </source>
</reference>
<keyword evidence="4" id="KW-1003">Cell membrane</keyword>
<evidence type="ECO:0000256" key="4">
    <source>
        <dbReference type="ARBA" id="ARBA00022475"/>
    </source>
</evidence>
<keyword evidence="6 8" id="KW-1133">Transmembrane helix</keyword>
<evidence type="ECO:0000256" key="1">
    <source>
        <dbReference type="ARBA" id="ARBA00004651"/>
    </source>
</evidence>
<comment type="similarity">
    <text evidence="2">Belongs to the binding-protein-dependent transport system permease family. CysTW subfamily.</text>
</comment>